<dbReference type="InterPro" id="IPR005828">
    <property type="entry name" value="MFS_sugar_transport-like"/>
</dbReference>
<evidence type="ECO:0000256" key="6">
    <source>
        <dbReference type="ARBA" id="ARBA00023180"/>
    </source>
</evidence>
<feature type="transmembrane region" description="Helical" evidence="9">
    <location>
        <begin position="389"/>
        <end position="409"/>
    </location>
</feature>
<protein>
    <submittedName>
        <fullName evidence="12">Putative sugar transporter</fullName>
    </submittedName>
</protein>
<keyword evidence="12" id="KW-0762">Sugar transport</keyword>
<evidence type="ECO:0000256" key="7">
    <source>
        <dbReference type="ARBA" id="ARBA00024348"/>
    </source>
</evidence>
<feature type="transmembrane region" description="Helical" evidence="9">
    <location>
        <begin position="172"/>
        <end position="191"/>
    </location>
</feature>
<dbReference type="PANTHER" id="PTHR48021:SF47">
    <property type="entry name" value="GH17672P"/>
    <property type="match status" value="1"/>
</dbReference>
<dbReference type="Pfam" id="PF00083">
    <property type="entry name" value="Sugar_tr"/>
    <property type="match status" value="1"/>
</dbReference>
<evidence type="ECO:0000256" key="10">
    <source>
        <dbReference type="SAM" id="SignalP"/>
    </source>
</evidence>
<evidence type="ECO:0000256" key="9">
    <source>
        <dbReference type="SAM" id="Phobius"/>
    </source>
</evidence>
<dbReference type="EMBL" id="GAPU01000033">
    <property type="protein sequence ID" value="JAB84595.1"/>
    <property type="molecule type" value="Transcribed_RNA"/>
</dbReference>
<reference evidence="12" key="2">
    <citation type="journal article" date="2014" name="Proc. R. Soc. B">
        <title>Independently recruited oxidases from the glucose-methanol-choline oxidoreductase family enabled chemical defences in leaf beetle larvae (subtribe Chrysomelina) to evolve.</title>
        <authorList>
            <person name="Rahfeld P."/>
            <person name="Kirsch R."/>
            <person name="Kugel S."/>
            <person name="Wielsch N."/>
            <person name="Stock M."/>
            <person name="Groth M."/>
            <person name="Boland W."/>
            <person name="Burse A."/>
        </authorList>
    </citation>
    <scope>NUCLEOTIDE SEQUENCE</scope>
</reference>
<feature type="transmembrane region" description="Helical" evidence="9">
    <location>
        <begin position="85"/>
        <end position="104"/>
    </location>
</feature>
<dbReference type="PROSITE" id="PS00217">
    <property type="entry name" value="SUGAR_TRANSPORT_2"/>
    <property type="match status" value="1"/>
</dbReference>
<dbReference type="InterPro" id="IPR020846">
    <property type="entry name" value="MFS_dom"/>
</dbReference>
<evidence type="ECO:0000259" key="11">
    <source>
        <dbReference type="PROSITE" id="PS50850"/>
    </source>
</evidence>
<keyword evidence="8" id="KW-0813">Transport</keyword>
<evidence type="ECO:0000256" key="2">
    <source>
        <dbReference type="ARBA" id="ARBA00022475"/>
    </source>
</evidence>
<keyword evidence="5 9" id="KW-0472">Membrane</keyword>
<feature type="transmembrane region" description="Helical" evidence="9">
    <location>
        <begin position="421"/>
        <end position="440"/>
    </location>
</feature>
<comment type="subcellular location">
    <subcellularLocation>
        <location evidence="1">Cell membrane</location>
        <topology evidence="1">Multi-pass membrane protein</topology>
    </subcellularLocation>
</comment>
<dbReference type="PANTHER" id="PTHR48021">
    <property type="match status" value="1"/>
</dbReference>
<feature type="signal peptide" evidence="10">
    <location>
        <begin position="1"/>
        <end position="22"/>
    </location>
</feature>
<keyword evidence="6" id="KW-0325">Glycoprotein</keyword>
<reference evidence="12" key="1">
    <citation type="journal article" date="2013" name="PLoS ONE">
        <title>Putative Sugar Transporters of the Mustard Leaf Beetle Phaedon cochleariae: Their Phylogeny and Role for Nutrient Supply in Larval Defensive Glands.</title>
        <authorList>
            <person name="Stock M."/>
            <person name="Gretscher R.R."/>
            <person name="Groth M."/>
            <person name="Eiserloh S."/>
            <person name="Boland W."/>
            <person name="Burse A."/>
        </authorList>
    </citation>
    <scope>NUCLEOTIDE SEQUENCE</scope>
</reference>
<evidence type="ECO:0000256" key="5">
    <source>
        <dbReference type="ARBA" id="ARBA00023136"/>
    </source>
</evidence>
<evidence type="ECO:0000256" key="3">
    <source>
        <dbReference type="ARBA" id="ARBA00022692"/>
    </source>
</evidence>
<dbReference type="GO" id="GO:0005886">
    <property type="term" value="C:plasma membrane"/>
    <property type="evidence" value="ECO:0007669"/>
    <property type="project" value="UniProtKB-SubCell"/>
</dbReference>
<evidence type="ECO:0000256" key="4">
    <source>
        <dbReference type="ARBA" id="ARBA00022989"/>
    </source>
</evidence>
<dbReference type="InterPro" id="IPR036259">
    <property type="entry name" value="MFS_trans_sf"/>
</dbReference>
<evidence type="ECO:0000313" key="12">
    <source>
        <dbReference type="EMBL" id="JAB84595.1"/>
    </source>
</evidence>
<dbReference type="PROSITE" id="PS50850">
    <property type="entry name" value="MFS"/>
    <property type="match status" value="1"/>
</dbReference>
<keyword evidence="4 9" id="KW-1133">Transmembrane helix</keyword>
<comment type="similarity">
    <text evidence="7">Belongs to the major facilitator superfamily. Sugar transporter (TC 2.A.1.1) family. Trehalose transporter subfamily.</text>
</comment>
<dbReference type="Gene3D" id="1.20.1250.20">
    <property type="entry name" value="MFS general substrate transporter like domains"/>
    <property type="match status" value="1"/>
</dbReference>
<dbReference type="InterPro" id="IPR050549">
    <property type="entry name" value="MFS_Trehalose_Transporter"/>
</dbReference>
<feature type="transmembrane region" description="Helical" evidence="9">
    <location>
        <begin position="352"/>
        <end position="377"/>
    </location>
</feature>
<accession>W4VRX2</accession>
<dbReference type="AlphaFoldDB" id="W4VRX2"/>
<feature type="transmembrane region" description="Helical" evidence="9">
    <location>
        <begin position="294"/>
        <end position="311"/>
    </location>
</feature>
<organism evidence="12">
    <name type="scientific">Phaedon cochleariae</name>
    <name type="common">Mustard beetle</name>
    <dbReference type="NCBI Taxonomy" id="80249"/>
    <lineage>
        <taxon>Eukaryota</taxon>
        <taxon>Metazoa</taxon>
        <taxon>Ecdysozoa</taxon>
        <taxon>Arthropoda</taxon>
        <taxon>Hexapoda</taxon>
        <taxon>Insecta</taxon>
        <taxon>Pterygota</taxon>
        <taxon>Neoptera</taxon>
        <taxon>Endopterygota</taxon>
        <taxon>Coleoptera</taxon>
        <taxon>Polyphaga</taxon>
        <taxon>Cucujiformia</taxon>
        <taxon>Chrysomeloidea</taxon>
        <taxon>Chrysomelidae</taxon>
        <taxon>Chrysomelinae</taxon>
        <taxon>Chrysomelini</taxon>
        <taxon>Phaedon</taxon>
    </lineage>
</organism>
<dbReference type="GO" id="GO:0022857">
    <property type="term" value="F:transmembrane transporter activity"/>
    <property type="evidence" value="ECO:0007669"/>
    <property type="project" value="InterPro"/>
</dbReference>
<feature type="chain" id="PRO_5004852160" evidence="10">
    <location>
        <begin position="23"/>
        <end position="481"/>
    </location>
</feature>
<evidence type="ECO:0000256" key="1">
    <source>
        <dbReference type="ARBA" id="ARBA00004651"/>
    </source>
</evidence>
<feature type="transmembrane region" description="Helical" evidence="9">
    <location>
        <begin position="57"/>
        <end position="78"/>
    </location>
</feature>
<dbReference type="OrthoDB" id="4142200at2759"/>
<name>W4VRX2_PHACE</name>
<keyword evidence="10" id="KW-0732">Signal</keyword>
<dbReference type="InterPro" id="IPR005829">
    <property type="entry name" value="Sugar_transporter_CS"/>
</dbReference>
<dbReference type="InterPro" id="IPR003663">
    <property type="entry name" value="Sugar/inositol_transpt"/>
</dbReference>
<dbReference type="SUPFAM" id="SSF103473">
    <property type="entry name" value="MFS general substrate transporter"/>
    <property type="match status" value="1"/>
</dbReference>
<dbReference type="FunFam" id="1.20.1250.20:FF:000055">
    <property type="entry name" value="Facilitated trehalose transporter Tret1-2 homolog"/>
    <property type="match status" value="1"/>
</dbReference>
<keyword evidence="3 9" id="KW-0812">Transmembrane</keyword>
<evidence type="ECO:0000256" key="8">
    <source>
        <dbReference type="RuleBase" id="RU003346"/>
    </source>
</evidence>
<sequence length="481" mass="53370">MMVKFCSFTLLVVFMVGPLITSVDIPISWTSPMFLSLYSTNASVNPLDRPITQTEDAWIVSLVPLGAVIGPFLFGYLSDRLGRKIGLLLTSTPLIASSFILAFFSSSVYVIYFARLIAGFSMGAGYALLPVYLSEIAEDSNRGMVSQALNIFWSFGNFISCAVGPFLPYMVFNIVIGCIPTAFFVVFLLWAPESPYYLVSKGDIEGAQQTLAKLRMNDEKVVEEEMASIKEFLEKDKKGGISEVFSNPPVRRAFIICTFLVFTQELCGFSVFLMYMQPIFEAAGIGLSSDKCSLIMSVVIITSSFINPFFIDKAGRKILIVMSCFGMFISLTLVGAFFYIKTSTNLSTDPITWLPIFSLIFFIFAFNFGLGAVPWTLTSEMFPNNLKQVVSTTISASSWLASAVLTRFYNDMNDSLGRSGSFWFFAGYCLISGIVSLIFLPETKGKSFAEIQDMLQSNSIIYFRSEARAKKEVGNVMSTRF</sequence>
<feature type="transmembrane region" description="Helical" evidence="9">
    <location>
        <begin position="145"/>
        <end position="166"/>
    </location>
</feature>
<feature type="domain" description="Major facilitator superfamily (MFS) profile" evidence="11">
    <location>
        <begin position="10"/>
        <end position="444"/>
    </location>
</feature>
<dbReference type="NCBIfam" id="TIGR00879">
    <property type="entry name" value="SP"/>
    <property type="match status" value="1"/>
</dbReference>
<proteinExistence type="inferred from homology"/>
<feature type="transmembrane region" description="Helical" evidence="9">
    <location>
        <begin position="110"/>
        <end position="133"/>
    </location>
</feature>
<keyword evidence="2" id="KW-1003">Cell membrane</keyword>
<feature type="transmembrane region" description="Helical" evidence="9">
    <location>
        <begin position="253"/>
        <end position="274"/>
    </location>
</feature>
<dbReference type="PRINTS" id="PR00171">
    <property type="entry name" value="SUGRTRNSPORT"/>
</dbReference>
<feature type="transmembrane region" description="Helical" evidence="9">
    <location>
        <begin position="318"/>
        <end position="340"/>
    </location>
</feature>